<dbReference type="SUPFAM" id="SSF100950">
    <property type="entry name" value="NagB/RpiA/CoA transferase-like"/>
    <property type="match status" value="1"/>
</dbReference>
<dbReference type="InterPro" id="IPR036390">
    <property type="entry name" value="WH_DNA-bd_sf"/>
</dbReference>
<evidence type="ECO:0000256" key="2">
    <source>
        <dbReference type="ARBA" id="ARBA00022491"/>
    </source>
</evidence>
<keyword evidence="5" id="KW-0804">Transcription</keyword>
<dbReference type="PROSITE" id="PS51000">
    <property type="entry name" value="HTH_DEOR_2"/>
    <property type="match status" value="1"/>
</dbReference>
<reference evidence="8 9" key="1">
    <citation type="submission" date="2021-06" db="EMBL/GenBank/DDBJ databases">
        <title>Actinoplanes lichenicola sp. nov., and Actinoplanes ovalisporus sp. nov., isolated from lichen in Thailand.</title>
        <authorList>
            <person name="Saeng-In P."/>
            <person name="Kanchanasin P."/>
            <person name="Yuki M."/>
            <person name="Kudo T."/>
            <person name="Ohkuma M."/>
            <person name="Phongsopitanun W."/>
            <person name="Tanasupawat S."/>
        </authorList>
    </citation>
    <scope>NUCLEOTIDE SEQUENCE [LARGE SCALE GENOMIC DNA]</scope>
    <source>
        <strain evidence="8 9">NBRC 110975</strain>
    </source>
</reference>
<gene>
    <name evidence="8" type="ORF">KOI35_35795</name>
</gene>
<dbReference type="SMART" id="SM01134">
    <property type="entry name" value="DeoRC"/>
    <property type="match status" value="1"/>
</dbReference>
<dbReference type="Pfam" id="PF08220">
    <property type="entry name" value="HTH_DeoR"/>
    <property type="match status" value="1"/>
</dbReference>
<dbReference type="PRINTS" id="PR00037">
    <property type="entry name" value="HTHLACR"/>
</dbReference>
<dbReference type="SUPFAM" id="SSF46785">
    <property type="entry name" value="Winged helix' DNA-binding domain"/>
    <property type="match status" value="1"/>
</dbReference>
<dbReference type="RefSeq" id="WP_215793137.1">
    <property type="nucleotide sequence ID" value="NZ_JAHKKG010000013.1"/>
</dbReference>
<keyword evidence="9" id="KW-1185">Reference proteome</keyword>
<dbReference type="InterPro" id="IPR018356">
    <property type="entry name" value="Tscrpt_reg_HTH_DeoR_CS"/>
</dbReference>
<keyword evidence="2" id="KW-0678">Repressor</keyword>
<dbReference type="EMBL" id="JAHKKG010000013">
    <property type="protein sequence ID" value="MBU2668887.1"/>
    <property type="molecule type" value="Genomic_DNA"/>
</dbReference>
<dbReference type="PROSITE" id="PS00894">
    <property type="entry name" value="HTH_DEOR_1"/>
    <property type="match status" value="1"/>
</dbReference>
<dbReference type="InterPro" id="IPR036388">
    <property type="entry name" value="WH-like_DNA-bd_sf"/>
</dbReference>
<evidence type="ECO:0000313" key="9">
    <source>
        <dbReference type="Proteomes" id="UP001519654"/>
    </source>
</evidence>
<evidence type="ECO:0000256" key="1">
    <source>
        <dbReference type="ARBA" id="ARBA00021390"/>
    </source>
</evidence>
<evidence type="ECO:0000313" key="8">
    <source>
        <dbReference type="EMBL" id="MBU2668887.1"/>
    </source>
</evidence>
<dbReference type="SMART" id="SM00420">
    <property type="entry name" value="HTH_DEOR"/>
    <property type="match status" value="1"/>
</dbReference>
<accession>A0ABS5YZL6</accession>
<proteinExistence type="predicted"/>
<dbReference type="InterPro" id="IPR014036">
    <property type="entry name" value="DeoR-like_C"/>
</dbReference>
<evidence type="ECO:0000256" key="6">
    <source>
        <dbReference type="ARBA" id="ARBA00024937"/>
    </source>
</evidence>
<evidence type="ECO:0000256" key="3">
    <source>
        <dbReference type="ARBA" id="ARBA00023015"/>
    </source>
</evidence>
<name>A0ABS5YZL6_9ACTN</name>
<dbReference type="InterPro" id="IPR050313">
    <property type="entry name" value="Carb_Metab_HTH_regulators"/>
</dbReference>
<organism evidence="8 9">
    <name type="scientific">Paractinoplanes bogorensis</name>
    <dbReference type="NCBI Taxonomy" id="1610840"/>
    <lineage>
        <taxon>Bacteria</taxon>
        <taxon>Bacillati</taxon>
        <taxon>Actinomycetota</taxon>
        <taxon>Actinomycetes</taxon>
        <taxon>Micromonosporales</taxon>
        <taxon>Micromonosporaceae</taxon>
        <taxon>Paractinoplanes</taxon>
    </lineage>
</organism>
<dbReference type="GO" id="GO:0003677">
    <property type="term" value="F:DNA binding"/>
    <property type="evidence" value="ECO:0007669"/>
    <property type="project" value="UniProtKB-KW"/>
</dbReference>
<evidence type="ECO:0000259" key="7">
    <source>
        <dbReference type="PROSITE" id="PS51000"/>
    </source>
</evidence>
<dbReference type="PANTHER" id="PTHR30363:SF4">
    <property type="entry name" value="GLYCEROL-3-PHOSPHATE REGULON REPRESSOR"/>
    <property type="match status" value="1"/>
</dbReference>
<dbReference type="Proteomes" id="UP001519654">
    <property type="component" value="Unassembled WGS sequence"/>
</dbReference>
<feature type="domain" description="HTH deoR-type" evidence="7">
    <location>
        <begin position="12"/>
        <end position="67"/>
    </location>
</feature>
<dbReference type="Gene3D" id="1.10.10.10">
    <property type="entry name" value="Winged helix-like DNA-binding domain superfamily/Winged helix DNA-binding domain"/>
    <property type="match status" value="1"/>
</dbReference>
<dbReference type="InterPro" id="IPR001034">
    <property type="entry name" value="DeoR_HTH"/>
</dbReference>
<comment type="function">
    <text evidence="6">Repressor of the lactose catabolism operon. Galactose-6-phosphate is the inducer.</text>
</comment>
<dbReference type="Pfam" id="PF00455">
    <property type="entry name" value="DeoRC"/>
    <property type="match status" value="1"/>
</dbReference>
<sequence>MVAGPSNAPQFGLERRRRLIEVLRENGRLEVSSLAEEFAVTSETIRRDLINLEREGLVHRVHGGAILTERGHFVPGLPVRDRLMSDEKDAIAHVALQYMPPEGAVLIDAGSTTGRLAEVFAGGLPLTVLTNGLQVATSLAAKPGLTVHTLGGRVRGNTLAEVDAAALRSLSRVHADVAFVGTYGVSVRHGFSTPDPAEAAVKEAMIAAAQTTVILCDHTKIGREHFARFAEITTPAVLITDSGAPGSLVRGIEAAGLEVVLAEAPQS</sequence>
<keyword evidence="3" id="KW-0805">Transcription regulation</keyword>
<dbReference type="PANTHER" id="PTHR30363">
    <property type="entry name" value="HTH-TYPE TRANSCRIPTIONAL REGULATOR SRLR-RELATED"/>
    <property type="match status" value="1"/>
</dbReference>
<evidence type="ECO:0000256" key="5">
    <source>
        <dbReference type="ARBA" id="ARBA00023163"/>
    </source>
</evidence>
<dbReference type="Gene3D" id="3.40.50.1360">
    <property type="match status" value="1"/>
</dbReference>
<comment type="caution">
    <text evidence="8">The sequence shown here is derived from an EMBL/GenBank/DDBJ whole genome shotgun (WGS) entry which is preliminary data.</text>
</comment>
<keyword evidence="4 8" id="KW-0238">DNA-binding</keyword>
<dbReference type="InterPro" id="IPR037171">
    <property type="entry name" value="NagB/RpiA_transferase-like"/>
</dbReference>
<protein>
    <recommendedName>
        <fullName evidence="1">Lactose phosphotransferase system repressor</fullName>
    </recommendedName>
</protein>
<evidence type="ECO:0000256" key="4">
    <source>
        <dbReference type="ARBA" id="ARBA00023125"/>
    </source>
</evidence>